<reference evidence="8" key="1">
    <citation type="submission" date="2017-06" db="EMBL/GenBank/DDBJ databases">
        <authorList>
            <person name="Varghese N."/>
            <person name="Submissions S."/>
        </authorList>
    </citation>
    <scope>NUCLEOTIDE SEQUENCE [LARGE SCALE GENOMIC DNA]</scope>
    <source>
        <strain evidence="8">DSM 44485</strain>
    </source>
</reference>
<dbReference type="Gene3D" id="1.10.10.10">
    <property type="entry name" value="Winged helix-like DNA-binding domain superfamily/Winged helix DNA-binding domain"/>
    <property type="match status" value="1"/>
</dbReference>
<dbReference type="AlphaFoldDB" id="A0A239HQW1"/>
<dbReference type="PRINTS" id="PR00364">
    <property type="entry name" value="DISEASERSIST"/>
</dbReference>
<evidence type="ECO:0000259" key="6">
    <source>
        <dbReference type="PROSITE" id="PS51755"/>
    </source>
</evidence>
<accession>A0A239HQW1</accession>
<keyword evidence="4" id="KW-0804">Transcription</keyword>
<keyword evidence="7" id="KW-0723">Serine/threonine-protein kinase</keyword>
<dbReference type="OrthoDB" id="3194665at2"/>
<protein>
    <submittedName>
        <fullName evidence="7">Non-specific serine/threonine protein kinase</fullName>
    </submittedName>
</protein>
<evidence type="ECO:0000256" key="3">
    <source>
        <dbReference type="ARBA" id="ARBA00023125"/>
    </source>
</evidence>
<evidence type="ECO:0000256" key="4">
    <source>
        <dbReference type="ARBA" id="ARBA00023163"/>
    </source>
</evidence>
<dbReference type="Pfam" id="PF13401">
    <property type="entry name" value="AAA_22"/>
    <property type="match status" value="1"/>
</dbReference>
<dbReference type="GO" id="GO:0004674">
    <property type="term" value="F:protein serine/threonine kinase activity"/>
    <property type="evidence" value="ECO:0007669"/>
    <property type="project" value="UniProtKB-KW"/>
</dbReference>
<dbReference type="InterPro" id="IPR011990">
    <property type="entry name" value="TPR-like_helical_dom_sf"/>
</dbReference>
<dbReference type="InterPro" id="IPR005158">
    <property type="entry name" value="BTAD"/>
</dbReference>
<evidence type="ECO:0000256" key="5">
    <source>
        <dbReference type="PROSITE-ProRule" id="PRU01091"/>
    </source>
</evidence>
<dbReference type="InterPro" id="IPR001867">
    <property type="entry name" value="OmpR/PhoB-type_DNA-bd"/>
</dbReference>
<keyword evidence="2" id="KW-0805">Transcription regulation</keyword>
<evidence type="ECO:0000256" key="1">
    <source>
        <dbReference type="ARBA" id="ARBA00005820"/>
    </source>
</evidence>
<feature type="domain" description="OmpR/PhoB-type" evidence="6">
    <location>
        <begin position="1"/>
        <end position="93"/>
    </location>
</feature>
<proteinExistence type="inferred from homology"/>
<comment type="similarity">
    <text evidence="1">Belongs to the AfsR/DnrI/RedD regulatory family.</text>
</comment>
<dbReference type="SMART" id="SM01043">
    <property type="entry name" value="BTAD"/>
    <property type="match status" value="1"/>
</dbReference>
<keyword evidence="8" id="KW-1185">Reference proteome</keyword>
<evidence type="ECO:0000313" key="7">
    <source>
        <dbReference type="EMBL" id="SNS83737.1"/>
    </source>
</evidence>
<dbReference type="SUPFAM" id="SSF52540">
    <property type="entry name" value="P-loop containing nucleoside triphosphate hydrolases"/>
    <property type="match status" value="1"/>
</dbReference>
<dbReference type="InterPro" id="IPR016032">
    <property type="entry name" value="Sig_transdc_resp-reg_C-effctor"/>
</dbReference>
<dbReference type="InterPro" id="IPR036388">
    <property type="entry name" value="WH-like_DNA-bd_sf"/>
</dbReference>
<dbReference type="PANTHER" id="PTHR47691:SF3">
    <property type="entry name" value="HTH-TYPE TRANSCRIPTIONAL REGULATOR RV0890C-RELATED"/>
    <property type="match status" value="1"/>
</dbReference>
<dbReference type="PROSITE" id="PS51755">
    <property type="entry name" value="OMPR_PHOB"/>
    <property type="match status" value="1"/>
</dbReference>
<dbReference type="PANTHER" id="PTHR47691">
    <property type="entry name" value="REGULATOR-RELATED"/>
    <property type="match status" value="1"/>
</dbReference>
<gene>
    <name evidence="7" type="ORF">SAMN06265355_1343</name>
</gene>
<dbReference type="GO" id="GO:0003677">
    <property type="term" value="F:DNA binding"/>
    <property type="evidence" value="ECO:0007669"/>
    <property type="project" value="UniProtKB-UniRule"/>
</dbReference>
<dbReference type="SMART" id="SM00862">
    <property type="entry name" value="Trans_reg_C"/>
    <property type="match status" value="1"/>
</dbReference>
<dbReference type="Pfam" id="PF03704">
    <property type="entry name" value="BTAD"/>
    <property type="match status" value="1"/>
</dbReference>
<feature type="DNA-binding region" description="OmpR/PhoB-type" evidence="5">
    <location>
        <begin position="1"/>
        <end position="93"/>
    </location>
</feature>
<evidence type="ECO:0000256" key="2">
    <source>
        <dbReference type="ARBA" id="ARBA00023015"/>
    </source>
</evidence>
<dbReference type="Pfam" id="PF00486">
    <property type="entry name" value="Trans_reg_C"/>
    <property type="match status" value="1"/>
</dbReference>
<dbReference type="Gene3D" id="1.25.40.10">
    <property type="entry name" value="Tetratricopeptide repeat domain"/>
    <property type="match status" value="1"/>
</dbReference>
<dbReference type="InterPro" id="IPR049945">
    <property type="entry name" value="AAA_22"/>
</dbReference>
<sequence length="951" mass="103780">MVARYEFGILGPLNVTRDGASVTIRAEQQRCLLAALLINADQTVSMGALVNRLWGQNPPQGARNALQNYVLRLRRTLGPNVVVTDRHGYVLHVTQGGLDARRFDSLVREGETLSSAGDHEQAAAVLGEALGLWRGEALADVPAERFQDVVAALHEKRLAAQESWIDAVIRCGRPADALPELRRLTECHPLRERFWAQQMLAFFQRGRQAEALECYRQVTRLLADELGIDPGEELQRLHRRILAADPQIAAVRPRTARDPGNLPSETTSFIGREKELAETWRLLRLSRLVTLTGVGGVGKTRLALRAARQVSAAFPEGVWLADLAALTDATLLARAVAEALEIRDQSVRSAVDSLADHVRDRRLLLVLDNCEHLVDAVAPLVQHLLRAAPGLRVLATSRERLAVPGEHVLVVSGLDLHDHLDEGACEAVRLLSDRAQACAAPVCDSGSATELCRRLDGIPLAIELAAVRLTSLTAEEILDRLDDRFRLLSAPRTPAENRYRQTLRGVMDLSYGLCTPAEGLLWTRLSVFAGSFDLKAAEAICAGDGIDGADMLDLISGLIHKSVVAVDGGGRTARYRLLETIRQYGLDRLRAGGDDDEYRRRHCDHYQALAGAAAADWCSPREVQWLDRLRTELPNLRAALGFCLTRTERAHTGAQIAADLTRTRSWFFSSTLGEARHWLESLSAGPGPEVRETNTVLTVMKAFIATLQGDRAAARTFLNHCRSAEPSRAQSPAVAYVEGVHTLLAHGDPACIDQLVRAREGFRAAGHTGDAHMATMFWAMAAAFLGNQSIAVSACRAYVVDANASGAEWACTWAQWCTGLTELLHGDPSGALSPLCDALVRQRAIDDRWGPAWTSETLAWTASVLGRHHHAARLLGAAHRQRQVTGAALTGLEPFHVQHTRAKNRAREHLEAEAYAEAWQSGADAEDGVALALGIADEVFRQTTANRPPAV</sequence>
<dbReference type="FunFam" id="1.25.40.10:FF:000222">
    <property type="entry name" value="SARP family transcriptional regulator"/>
    <property type="match status" value="1"/>
</dbReference>
<dbReference type="InterPro" id="IPR027417">
    <property type="entry name" value="P-loop_NTPase"/>
</dbReference>
<dbReference type="SUPFAM" id="SSF46894">
    <property type="entry name" value="C-terminal effector domain of the bipartite response regulators"/>
    <property type="match status" value="1"/>
</dbReference>
<keyword evidence="3 5" id="KW-0238">DNA-binding</keyword>
<keyword evidence="7" id="KW-0808">Transferase</keyword>
<dbReference type="CDD" id="cd15831">
    <property type="entry name" value="BTAD"/>
    <property type="match status" value="1"/>
</dbReference>
<organism evidence="7 8">
    <name type="scientific">Actinomadura mexicana</name>
    <dbReference type="NCBI Taxonomy" id="134959"/>
    <lineage>
        <taxon>Bacteria</taxon>
        <taxon>Bacillati</taxon>
        <taxon>Actinomycetota</taxon>
        <taxon>Actinomycetes</taxon>
        <taxon>Streptosporangiales</taxon>
        <taxon>Thermomonosporaceae</taxon>
        <taxon>Actinomadura</taxon>
    </lineage>
</organism>
<name>A0A239HQW1_9ACTN</name>
<dbReference type="Proteomes" id="UP000198420">
    <property type="component" value="Unassembled WGS sequence"/>
</dbReference>
<evidence type="ECO:0000313" key="8">
    <source>
        <dbReference type="Proteomes" id="UP000198420"/>
    </source>
</evidence>
<keyword evidence="7" id="KW-0418">Kinase</keyword>
<dbReference type="EMBL" id="FZNP01000034">
    <property type="protein sequence ID" value="SNS83737.1"/>
    <property type="molecule type" value="Genomic_DNA"/>
</dbReference>
<dbReference type="GO" id="GO:0016887">
    <property type="term" value="F:ATP hydrolysis activity"/>
    <property type="evidence" value="ECO:0007669"/>
    <property type="project" value="InterPro"/>
</dbReference>
<dbReference type="SUPFAM" id="SSF48452">
    <property type="entry name" value="TPR-like"/>
    <property type="match status" value="1"/>
</dbReference>
<dbReference type="Gene3D" id="3.40.50.300">
    <property type="entry name" value="P-loop containing nucleotide triphosphate hydrolases"/>
    <property type="match status" value="1"/>
</dbReference>
<dbReference type="GO" id="GO:0006355">
    <property type="term" value="P:regulation of DNA-templated transcription"/>
    <property type="evidence" value="ECO:0007669"/>
    <property type="project" value="InterPro"/>
</dbReference>
<dbReference type="GO" id="GO:0000160">
    <property type="term" value="P:phosphorelay signal transduction system"/>
    <property type="evidence" value="ECO:0007669"/>
    <property type="project" value="InterPro"/>
</dbReference>